<evidence type="ECO:0000256" key="1">
    <source>
        <dbReference type="ARBA" id="ARBA00003450"/>
    </source>
</evidence>
<dbReference type="Pfam" id="PF06552">
    <property type="entry name" value="TOM20_plant"/>
    <property type="match status" value="1"/>
</dbReference>
<comment type="subcellular location">
    <subcellularLocation>
        <location evidence="2">Mitochondrion outer membrane</location>
        <topology evidence="2">Single-pass membrane protein</topology>
    </subcellularLocation>
</comment>
<keyword evidence="6" id="KW-1000">Mitochondrion outer membrane</keyword>
<keyword evidence="5 12" id="KW-0812">Transmembrane</keyword>
<feature type="transmembrane region" description="Helical" evidence="12">
    <location>
        <begin position="6"/>
        <end position="30"/>
    </location>
</feature>
<keyword evidence="10 12" id="KW-0472">Membrane</keyword>
<evidence type="ECO:0000313" key="13">
    <source>
        <dbReference type="EMBL" id="KAE8705056.1"/>
    </source>
</evidence>
<comment type="function">
    <text evidence="1">Central component of the receptor complex responsible for the recognition and translocation of cytosolically synthesized mitochondrial preproteins. Together with TOM22 functions as the transit peptide receptor at the surface of the mitochondrion outer membrane and facilitates the movement of preproteins into the translocation pore.</text>
</comment>
<evidence type="ECO:0000256" key="10">
    <source>
        <dbReference type="ARBA" id="ARBA00023136"/>
    </source>
</evidence>
<evidence type="ECO:0000256" key="12">
    <source>
        <dbReference type="SAM" id="Phobius"/>
    </source>
</evidence>
<comment type="similarity">
    <text evidence="3">Belongs to the Tom20 family.</text>
</comment>
<evidence type="ECO:0000256" key="5">
    <source>
        <dbReference type="ARBA" id="ARBA00022692"/>
    </source>
</evidence>
<dbReference type="SUPFAM" id="SSF48452">
    <property type="entry name" value="TPR-like"/>
    <property type="match status" value="1"/>
</dbReference>
<evidence type="ECO:0000256" key="9">
    <source>
        <dbReference type="ARBA" id="ARBA00023128"/>
    </source>
</evidence>
<dbReference type="InterPro" id="IPR011990">
    <property type="entry name" value="TPR-like_helical_dom_sf"/>
</dbReference>
<evidence type="ECO:0000256" key="2">
    <source>
        <dbReference type="ARBA" id="ARBA00004572"/>
    </source>
</evidence>
<dbReference type="InterPro" id="IPR010547">
    <property type="entry name" value="TOM20_imprt_rcpt"/>
</dbReference>
<dbReference type="Gene3D" id="1.25.40.10">
    <property type="entry name" value="Tetratricopeptide repeat domain"/>
    <property type="match status" value="1"/>
</dbReference>
<evidence type="ECO:0000256" key="6">
    <source>
        <dbReference type="ARBA" id="ARBA00022787"/>
    </source>
</evidence>
<protein>
    <submittedName>
        <fullName evidence="13">Mitochondrial import receptor subunit TOM20</fullName>
    </submittedName>
</protein>
<dbReference type="PANTHER" id="PTHR32409:SF3">
    <property type="entry name" value="MITOCHONDRIAL IMPORT RECEPTOR SUBUNIT TOM20-1-RELATED"/>
    <property type="match status" value="1"/>
</dbReference>
<keyword evidence="4" id="KW-0813">Transport</keyword>
<reference evidence="13" key="1">
    <citation type="submission" date="2019-09" db="EMBL/GenBank/DDBJ databases">
        <title>Draft genome information of white flower Hibiscus syriacus.</title>
        <authorList>
            <person name="Kim Y.-M."/>
        </authorList>
    </citation>
    <scope>NUCLEOTIDE SEQUENCE [LARGE SCALE GENOMIC DNA]</scope>
    <source>
        <strain evidence="13">YM2019G1</strain>
    </source>
</reference>
<evidence type="ECO:0000256" key="3">
    <source>
        <dbReference type="ARBA" id="ARBA00005792"/>
    </source>
</evidence>
<name>A0A6A3ALQ5_HIBSY</name>
<keyword evidence="8 12" id="KW-1133">Transmembrane helix</keyword>
<dbReference type="Proteomes" id="UP000436088">
    <property type="component" value="Unassembled WGS sequence"/>
</dbReference>
<organism evidence="13 14">
    <name type="scientific">Hibiscus syriacus</name>
    <name type="common">Rose of Sharon</name>
    <dbReference type="NCBI Taxonomy" id="106335"/>
    <lineage>
        <taxon>Eukaryota</taxon>
        <taxon>Viridiplantae</taxon>
        <taxon>Streptophyta</taxon>
        <taxon>Embryophyta</taxon>
        <taxon>Tracheophyta</taxon>
        <taxon>Spermatophyta</taxon>
        <taxon>Magnoliopsida</taxon>
        <taxon>eudicotyledons</taxon>
        <taxon>Gunneridae</taxon>
        <taxon>Pentapetalae</taxon>
        <taxon>rosids</taxon>
        <taxon>malvids</taxon>
        <taxon>Malvales</taxon>
        <taxon>Malvaceae</taxon>
        <taxon>Malvoideae</taxon>
        <taxon>Hibiscus</taxon>
    </lineage>
</organism>
<proteinExistence type="inferred from homology"/>
<dbReference type="EMBL" id="VEPZ02000983">
    <property type="protein sequence ID" value="KAE8705056.1"/>
    <property type="molecule type" value="Genomic_DNA"/>
</dbReference>
<evidence type="ECO:0000256" key="4">
    <source>
        <dbReference type="ARBA" id="ARBA00022448"/>
    </source>
</evidence>
<keyword evidence="7" id="KW-0653">Protein transport</keyword>
<evidence type="ECO:0000256" key="7">
    <source>
        <dbReference type="ARBA" id="ARBA00022927"/>
    </source>
</evidence>
<evidence type="ECO:0000256" key="11">
    <source>
        <dbReference type="SAM" id="MobiDB-lite"/>
    </source>
</evidence>
<dbReference type="GO" id="GO:0015031">
    <property type="term" value="P:protein transport"/>
    <property type="evidence" value="ECO:0007669"/>
    <property type="project" value="UniProtKB-KW"/>
</dbReference>
<dbReference type="PANTHER" id="PTHR32409">
    <property type="entry name" value="MITOCHONDRIAL IMPORT RECEPTOR SUBUNIT TOM20-1-RELATED"/>
    <property type="match status" value="1"/>
</dbReference>
<keyword evidence="14" id="KW-1185">Reference proteome</keyword>
<feature type="transmembrane region" description="Helical" evidence="12">
    <location>
        <begin position="175"/>
        <end position="193"/>
    </location>
</feature>
<keyword evidence="9" id="KW-0496">Mitochondrion</keyword>
<feature type="region of interest" description="Disordered" evidence="11">
    <location>
        <begin position="149"/>
        <end position="168"/>
    </location>
</feature>
<evidence type="ECO:0000313" key="14">
    <source>
        <dbReference type="Proteomes" id="UP000436088"/>
    </source>
</evidence>
<comment type="caution">
    <text evidence="13">The sequence shown here is derived from an EMBL/GenBank/DDBJ whole genome shotgun (WGS) entry which is preliminary data.</text>
</comment>
<gene>
    <name evidence="13" type="ORF">F3Y22_tig00110430pilonHSYRG00185</name>
</gene>
<evidence type="ECO:0000256" key="8">
    <source>
        <dbReference type="ARBA" id="ARBA00022989"/>
    </source>
</evidence>
<dbReference type="GO" id="GO:0005742">
    <property type="term" value="C:mitochondrial outer membrane translocase complex"/>
    <property type="evidence" value="ECO:0007669"/>
    <property type="project" value="InterPro"/>
</dbReference>
<dbReference type="AlphaFoldDB" id="A0A6A3ALQ5"/>
<keyword evidence="13" id="KW-0675">Receptor</keyword>
<accession>A0A6A3ALQ5</accession>
<dbReference type="GO" id="GO:0045040">
    <property type="term" value="P:protein insertion into mitochondrial outer membrane"/>
    <property type="evidence" value="ECO:0007669"/>
    <property type="project" value="InterPro"/>
</dbReference>
<sequence length="203" mass="22901">MFGSLLPWICFSPFFPIKMCFWLVFFFFFWQNLTRWAGALLELSQCQSPQVSLKMIKDAIAKLEQALSINPQKHEALWCLGNAETSLAFLTNKEDEAGPHFDKAATYFQQAVDEDPTNEVYLKSLEISSKAPELLREILKHGLDQQMVGVGSPHAPASSSENPGKKGKKNNDLRYDIFGWIILAIGIIVWVGFAKSRLPPPPR</sequence>